<dbReference type="Pfam" id="PF00249">
    <property type="entry name" value="Myb_DNA-binding"/>
    <property type="match status" value="1"/>
</dbReference>
<dbReference type="Gene3D" id="1.10.10.60">
    <property type="entry name" value="Homeodomain-like"/>
    <property type="match status" value="1"/>
</dbReference>
<feature type="region of interest" description="Disordered" evidence="5">
    <location>
        <begin position="480"/>
        <end position="512"/>
    </location>
</feature>
<dbReference type="Proteomes" id="UP001231189">
    <property type="component" value="Unassembled WGS sequence"/>
</dbReference>
<feature type="region of interest" description="Disordered" evidence="5">
    <location>
        <begin position="279"/>
        <end position="327"/>
    </location>
</feature>
<dbReference type="GO" id="GO:0003700">
    <property type="term" value="F:DNA-binding transcription factor activity"/>
    <property type="evidence" value="ECO:0007669"/>
    <property type="project" value="InterPro"/>
</dbReference>
<evidence type="ECO:0000256" key="1">
    <source>
        <dbReference type="ARBA" id="ARBA00023015"/>
    </source>
</evidence>
<sequence>MMFEGMERSHGGYGVGAGVVLSRDPKPRLRWTPDLHERFVEAVTKLGGPDKATPKSVLRLMGMKGLTLYHLKSHLQKYRMGKQSKKDTGFETSREAFAAHGISFASAVPPNVPSAGNNNMGETPLADALRYQIEVQRKLHEQLEVQKKLQMRIEAQGKYLQTILEKAQKNLSYDASGATNLETTRSQLTDFNLALSGFMDDATQACEQNSGDFAKAISEENHRTSNLGFQLYHGVQDGEDVKCTSDEDQLLLDLNIKGGYNHRLSSHGMRRGEVDLMVGQHRSDSSARWRSSPSGGRSNEVMGSHEALKLSEANPSPSTRYRSGGMHRHRTCVPSLCGPSLEGPGPAASWKPPGSMLPVAARRGFDRNTFGTPVGPSLTSVHRHLHTRWRKVLRSRTRICEELKKKYDEVKAILEADLIGSFRRTRSHGIGWKGFSLRSMEWTSLPLRKNAPGLCVGRLISWWLIRCTAIREPGEHFGACRPSGDPGNHEPAVFSVRTSSGDSPRRDTTPVPTTAAVRIGSTSAEFTGIRRLQDRW</sequence>
<dbReference type="SUPFAM" id="SSF46689">
    <property type="entry name" value="Homeodomain-like"/>
    <property type="match status" value="1"/>
</dbReference>
<feature type="compositionally biased region" description="Low complexity" evidence="5">
    <location>
        <begin position="288"/>
        <end position="298"/>
    </location>
</feature>
<feature type="domain" description="HTH myb-type" evidence="6">
    <location>
        <begin position="23"/>
        <end position="83"/>
    </location>
</feature>
<name>A0AAD8VV75_LOLMU</name>
<evidence type="ECO:0000256" key="3">
    <source>
        <dbReference type="ARBA" id="ARBA00023163"/>
    </source>
</evidence>
<evidence type="ECO:0000313" key="8">
    <source>
        <dbReference type="Proteomes" id="UP001231189"/>
    </source>
</evidence>
<proteinExistence type="predicted"/>
<dbReference type="InterPro" id="IPR009057">
    <property type="entry name" value="Homeodomain-like_sf"/>
</dbReference>
<dbReference type="FunFam" id="1.10.10.60:FF:000002">
    <property type="entry name" value="Myb family transcription factor"/>
    <property type="match status" value="1"/>
</dbReference>
<dbReference type="PANTHER" id="PTHR31499:SF23">
    <property type="entry name" value="MYB FAMILY TRANSCRIPTION FACTOR PHL11"/>
    <property type="match status" value="1"/>
</dbReference>
<accession>A0AAD8VV75</accession>
<dbReference type="Pfam" id="PF14379">
    <property type="entry name" value="Myb_CC_LHEQLE"/>
    <property type="match status" value="1"/>
</dbReference>
<evidence type="ECO:0000256" key="4">
    <source>
        <dbReference type="ARBA" id="ARBA00023242"/>
    </source>
</evidence>
<keyword evidence="3" id="KW-0804">Transcription</keyword>
<evidence type="ECO:0000259" key="6">
    <source>
        <dbReference type="PROSITE" id="PS51294"/>
    </source>
</evidence>
<dbReference type="NCBIfam" id="TIGR01557">
    <property type="entry name" value="myb_SHAQKYF"/>
    <property type="match status" value="1"/>
</dbReference>
<keyword evidence="4" id="KW-0539">Nucleus</keyword>
<keyword evidence="1" id="KW-0805">Transcription regulation</keyword>
<dbReference type="PANTHER" id="PTHR31499">
    <property type="entry name" value="MYB FAMILY TRANSCRIPTION FACTOR PHL11"/>
    <property type="match status" value="1"/>
</dbReference>
<dbReference type="GO" id="GO:0003677">
    <property type="term" value="F:DNA binding"/>
    <property type="evidence" value="ECO:0007669"/>
    <property type="project" value="UniProtKB-KW"/>
</dbReference>
<dbReference type="InterPro" id="IPR025756">
    <property type="entry name" value="Myb_CC_LHEQLE"/>
</dbReference>
<dbReference type="EMBL" id="JAUUTY010000006">
    <property type="protein sequence ID" value="KAK1619086.1"/>
    <property type="molecule type" value="Genomic_DNA"/>
</dbReference>
<gene>
    <name evidence="7" type="ORF">QYE76_024603</name>
</gene>
<comment type="caution">
    <text evidence="7">The sequence shown here is derived from an EMBL/GenBank/DDBJ whole genome shotgun (WGS) entry which is preliminary data.</text>
</comment>
<dbReference type="InterPro" id="IPR046955">
    <property type="entry name" value="PHR1-like"/>
</dbReference>
<dbReference type="PROSITE" id="PS51294">
    <property type="entry name" value="HTH_MYB"/>
    <property type="match status" value="1"/>
</dbReference>
<keyword evidence="2" id="KW-0238">DNA-binding</keyword>
<dbReference type="InterPro" id="IPR001005">
    <property type="entry name" value="SANT/Myb"/>
</dbReference>
<reference evidence="7" key="1">
    <citation type="submission" date="2023-07" db="EMBL/GenBank/DDBJ databases">
        <title>A chromosome-level genome assembly of Lolium multiflorum.</title>
        <authorList>
            <person name="Chen Y."/>
            <person name="Copetti D."/>
            <person name="Kolliker R."/>
            <person name="Studer B."/>
        </authorList>
    </citation>
    <scope>NUCLEOTIDE SEQUENCE</scope>
    <source>
        <strain evidence="7">02402/16</strain>
        <tissue evidence="7">Leaf</tissue>
    </source>
</reference>
<protein>
    <recommendedName>
        <fullName evidence="6">HTH myb-type domain-containing protein</fullName>
    </recommendedName>
</protein>
<keyword evidence="8" id="KW-1185">Reference proteome</keyword>
<dbReference type="InterPro" id="IPR006447">
    <property type="entry name" value="Myb_dom_plants"/>
</dbReference>
<organism evidence="7 8">
    <name type="scientific">Lolium multiflorum</name>
    <name type="common">Italian ryegrass</name>
    <name type="synonym">Lolium perenne subsp. multiflorum</name>
    <dbReference type="NCBI Taxonomy" id="4521"/>
    <lineage>
        <taxon>Eukaryota</taxon>
        <taxon>Viridiplantae</taxon>
        <taxon>Streptophyta</taxon>
        <taxon>Embryophyta</taxon>
        <taxon>Tracheophyta</taxon>
        <taxon>Spermatophyta</taxon>
        <taxon>Magnoliopsida</taxon>
        <taxon>Liliopsida</taxon>
        <taxon>Poales</taxon>
        <taxon>Poaceae</taxon>
        <taxon>BOP clade</taxon>
        <taxon>Pooideae</taxon>
        <taxon>Poodae</taxon>
        <taxon>Poeae</taxon>
        <taxon>Poeae Chloroplast Group 2 (Poeae type)</taxon>
        <taxon>Loliodinae</taxon>
        <taxon>Loliinae</taxon>
        <taxon>Lolium</taxon>
    </lineage>
</organism>
<evidence type="ECO:0000256" key="5">
    <source>
        <dbReference type="SAM" id="MobiDB-lite"/>
    </source>
</evidence>
<dbReference type="InterPro" id="IPR017930">
    <property type="entry name" value="Myb_dom"/>
</dbReference>
<evidence type="ECO:0000256" key="2">
    <source>
        <dbReference type="ARBA" id="ARBA00023125"/>
    </source>
</evidence>
<dbReference type="AlphaFoldDB" id="A0AAD8VV75"/>
<evidence type="ECO:0000313" key="7">
    <source>
        <dbReference type="EMBL" id="KAK1619086.1"/>
    </source>
</evidence>